<comment type="similarity">
    <text evidence="5">Belongs to the SAT4 family.</text>
</comment>
<protein>
    <recommendedName>
        <fullName evidence="7">Rhodopsin domain-containing protein</fullName>
    </recommendedName>
</protein>
<dbReference type="AlphaFoldDB" id="A0A423WIY1"/>
<name>A0A423WIY1_CYTCH</name>
<evidence type="ECO:0000256" key="5">
    <source>
        <dbReference type="ARBA" id="ARBA00038359"/>
    </source>
</evidence>
<evidence type="ECO:0000313" key="8">
    <source>
        <dbReference type="EMBL" id="ROW03357.1"/>
    </source>
</evidence>
<evidence type="ECO:0000256" key="4">
    <source>
        <dbReference type="ARBA" id="ARBA00023136"/>
    </source>
</evidence>
<feature type="transmembrane region" description="Helical" evidence="6">
    <location>
        <begin position="60"/>
        <end position="80"/>
    </location>
</feature>
<proteinExistence type="inferred from homology"/>
<gene>
    <name evidence="8" type="ORF">VSDG_01244</name>
</gene>
<dbReference type="Proteomes" id="UP000284375">
    <property type="component" value="Unassembled WGS sequence"/>
</dbReference>
<dbReference type="InterPro" id="IPR052337">
    <property type="entry name" value="SAT4-like"/>
</dbReference>
<feature type="transmembrane region" description="Helical" evidence="6">
    <location>
        <begin position="25"/>
        <end position="48"/>
    </location>
</feature>
<dbReference type="PANTHER" id="PTHR33048">
    <property type="entry name" value="PTH11-LIKE INTEGRAL MEMBRANE PROTEIN (AFU_ORTHOLOGUE AFUA_5G11245)"/>
    <property type="match status" value="1"/>
</dbReference>
<evidence type="ECO:0000256" key="3">
    <source>
        <dbReference type="ARBA" id="ARBA00022989"/>
    </source>
</evidence>
<accession>A0A423WIY1</accession>
<keyword evidence="3 6" id="KW-1133">Transmembrane helix</keyword>
<dbReference type="InterPro" id="IPR049326">
    <property type="entry name" value="Rhodopsin_dom_fungi"/>
</dbReference>
<dbReference type="EMBL" id="LJZO01000003">
    <property type="protein sequence ID" value="ROW03357.1"/>
    <property type="molecule type" value="Genomic_DNA"/>
</dbReference>
<evidence type="ECO:0000259" key="7">
    <source>
        <dbReference type="Pfam" id="PF20684"/>
    </source>
</evidence>
<dbReference type="Pfam" id="PF20684">
    <property type="entry name" value="Fung_rhodopsin"/>
    <property type="match status" value="1"/>
</dbReference>
<evidence type="ECO:0000256" key="2">
    <source>
        <dbReference type="ARBA" id="ARBA00022692"/>
    </source>
</evidence>
<comment type="caution">
    <text evidence="8">The sequence shown here is derived from an EMBL/GenBank/DDBJ whole genome shotgun (WGS) entry which is preliminary data.</text>
</comment>
<sequence>MAAAENGQLIPGADFFDNSRKGLRAFGIACLISYVGIWIIKINFLVFFYRVGHHVEAYLIGWWIVMILVIGCGAAEIGTLQYHCLFGSTNTIFGTCSETGVLKEVYIRMIVSCVLDVVSDAAILCFPISILWRVKISLRKKLILGGIFGLVGFTIGVTIVRGSIFGGVYKSINADGGRELNVSWIWFWLYVEYTVSFIIACCVSFRALFLQQEQKSQQAKDKQRKESGSMYAMDENHKGFRAKVRWLHDSLLDTCRDWEGTTATNAFGLPE</sequence>
<dbReference type="PANTHER" id="PTHR33048:SF47">
    <property type="entry name" value="INTEGRAL MEMBRANE PROTEIN-RELATED"/>
    <property type="match status" value="1"/>
</dbReference>
<dbReference type="GO" id="GO:0016020">
    <property type="term" value="C:membrane"/>
    <property type="evidence" value="ECO:0007669"/>
    <property type="project" value="UniProtKB-SubCell"/>
</dbReference>
<feature type="transmembrane region" description="Helical" evidence="6">
    <location>
        <begin position="142"/>
        <end position="164"/>
    </location>
</feature>
<evidence type="ECO:0000256" key="6">
    <source>
        <dbReference type="SAM" id="Phobius"/>
    </source>
</evidence>
<reference evidence="8 9" key="1">
    <citation type="submission" date="2015-09" db="EMBL/GenBank/DDBJ databases">
        <title>Host preference determinants of Valsa canker pathogens revealed by comparative genomics.</title>
        <authorList>
            <person name="Yin Z."/>
            <person name="Huang L."/>
        </authorList>
    </citation>
    <scope>NUCLEOTIDE SEQUENCE [LARGE SCALE GENOMIC DNA]</scope>
    <source>
        <strain evidence="8 9">YSFL</strain>
    </source>
</reference>
<keyword evidence="4 6" id="KW-0472">Membrane</keyword>
<evidence type="ECO:0000256" key="1">
    <source>
        <dbReference type="ARBA" id="ARBA00004141"/>
    </source>
</evidence>
<keyword evidence="2 6" id="KW-0812">Transmembrane</keyword>
<feature type="transmembrane region" description="Helical" evidence="6">
    <location>
        <begin position="184"/>
        <end position="209"/>
    </location>
</feature>
<comment type="subcellular location">
    <subcellularLocation>
        <location evidence="1">Membrane</location>
        <topology evidence="1">Multi-pass membrane protein</topology>
    </subcellularLocation>
</comment>
<dbReference type="STRING" id="252740.A0A423WIY1"/>
<dbReference type="OrthoDB" id="5329176at2759"/>
<organism evidence="8 9">
    <name type="scientific">Cytospora chrysosperma</name>
    <name type="common">Cytospora canker fungus</name>
    <name type="synonym">Sphaeria chrysosperma</name>
    <dbReference type="NCBI Taxonomy" id="252740"/>
    <lineage>
        <taxon>Eukaryota</taxon>
        <taxon>Fungi</taxon>
        <taxon>Dikarya</taxon>
        <taxon>Ascomycota</taxon>
        <taxon>Pezizomycotina</taxon>
        <taxon>Sordariomycetes</taxon>
        <taxon>Sordariomycetidae</taxon>
        <taxon>Diaporthales</taxon>
        <taxon>Cytosporaceae</taxon>
        <taxon>Cytospora</taxon>
    </lineage>
</organism>
<evidence type="ECO:0000313" key="9">
    <source>
        <dbReference type="Proteomes" id="UP000284375"/>
    </source>
</evidence>
<keyword evidence="9" id="KW-1185">Reference proteome</keyword>
<feature type="domain" description="Rhodopsin" evidence="7">
    <location>
        <begin position="29"/>
        <end position="209"/>
    </location>
</feature>